<feature type="chain" id="PRO_5047547610" evidence="2">
    <location>
        <begin position="37"/>
        <end position="336"/>
    </location>
</feature>
<dbReference type="InterPro" id="IPR000639">
    <property type="entry name" value="Epox_hydrolase-like"/>
</dbReference>
<sequence>MSTPSPVLRPASRLRRAAASVLVIAIALALPGLASAQQAETPAPVAQQDQASVVHYRKAVVDGVEIAYREAGPRDAPVLLLLHGFPSSSHMYRDLMPRLADRYRVIAPDYPGFGQSAAPPMDKFEYSFDHYATLMDGFTRQLGLKRYALYLMDYGAPVGFRLASAHPERVTALVIQNGNAYEEGIGKFWDPIKAYWKDNNVANRELLLKAGLSAEATRWQYLDGVRDESLVSPDAYALDQAYLERPGNKDIQLALFFDYQHNLSKYPQWHAYFRKHRPPTLVIWGKNDQIFLVAGAEPYRRDNPDAQVHLFDTGHFALETHAPQIAGLIRDFLKDR</sequence>
<dbReference type="PRINTS" id="PR00412">
    <property type="entry name" value="EPOXHYDRLASE"/>
</dbReference>
<dbReference type="Proteomes" id="UP000829194">
    <property type="component" value="Chromosome"/>
</dbReference>
<dbReference type="InterPro" id="IPR000073">
    <property type="entry name" value="AB_hydrolase_1"/>
</dbReference>
<dbReference type="RefSeq" id="WP_148649054.1">
    <property type="nucleotide sequence ID" value="NZ_CP011131.1"/>
</dbReference>
<evidence type="ECO:0000313" key="4">
    <source>
        <dbReference type="EMBL" id="UNP29036.1"/>
    </source>
</evidence>
<gene>
    <name evidence="4" type="ORF">MOV92_21620</name>
</gene>
<feature type="domain" description="AB hydrolase-1" evidence="3">
    <location>
        <begin position="77"/>
        <end position="321"/>
    </location>
</feature>
<dbReference type="InterPro" id="IPR029058">
    <property type="entry name" value="AB_hydrolase_fold"/>
</dbReference>
<dbReference type="SUPFAM" id="SSF53474">
    <property type="entry name" value="alpha/beta-Hydrolases"/>
    <property type="match status" value="1"/>
</dbReference>
<accession>A0ABY3XC65</accession>
<evidence type="ECO:0000256" key="2">
    <source>
        <dbReference type="SAM" id="SignalP"/>
    </source>
</evidence>
<keyword evidence="1 4" id="KW-0378">Hydrolase</keyword>
<dbReference type="Gene3D" id="3.40.50.1820">
    <property type="entry name" value="alpha/beta hydrolase"/>
    <property type="match status" value="1"/>
</dbReference>
<evidence type="ECO:0000259" key="3">
    <source>
        <dbReference type="Pfam" id="PF00561"/>
    </source>
</evidence>
<keyword evidence="2" id="KW-0732">Signal</keyword>
<name>A0ABY3XC65_9GAMM</name>
<organism evidence="4 5">
    <name type="scientific">Lysobacter gummosus</name>
    <dbReference type="NCBI Taxonomy" id="262324"/>
    <lineage>
        <taxon>Bacteria</taxon>
        <taxon>Pseudomonadati</taxon>
        <taxon>Pseudomonadota</taxon>
        <taxon>Gammaproteobacteria</taxon>
        <taxon>Lysobacterales</taxon>
        <taxon>Lysobacteraceae</taxon>
        <taxon>Lysobacter</taxon>
    </lineage>
</organism>
<dbReference type="InterPro" id="IPR051340">
    <property type="entry name" value="Haloalkane_dehalogenase"/>
</dbReference>
<dbReference type="PANTHER" id="PTHR42977">
    <property type="entry name" value="HYDROLASE-RELATED"/>
    <property type="match status" value="1"/>
</dbReference>
<proteinExistence type="predicted"/>
<evidence type="ECO:0000313" key="5">
    <source>
        <dbReference type="Proteomes" id="UP000829194"/>
    </source>
</evidence>
<dbReference type="PANTHER" id="PTHR42977:SF3">
    <property type="entry name" value="AB HYDROLASE-1 DOMAIN-CONTAINING PROTEIN"/>
    <property type="match status" value="1"/>
</dbReference>
<evidence type="ECO:0000256" key="1">
    <source>
        <dbReference type="ARBA" id="ARBA00022801"/>
    </source>
</evidence>
<reference evidence="4 5" key="1">
    <citation type="submission" date="2022-03" db="EMBL/GenBank/DDBJ databases">
        <title>Complete genome sequence of Lysobacter capsici VKM B-2533 and Lysobacter gummosus 10.1.1, promising sources of lytic agents.</title>
        <authorList>
            <person name="Tarlachkov S.V."/>
            <person name="Kudryakova I.V."/>
            <person name="Afoshin A.S."/>
            <person name="Leontyevskaya E.A."/>
            <person name="Leontyevskaya N.V."/>
        </authorList>
    </citation>
    <scope>NUCLEOTIDE SEQUENCE [LARGE SCALE GENOMIC DNA]</scope>
    <source>
        <strain evidence="4 5">10.1.1</strain>
    </source>
</reference>
<dbReference type="EMBL" id="CP093547">
    <property type="protein sequence ID" value="UNP29036.1"/>
    <property type="molecule type" value="Genomic_DNA"/>
</dbReference>
<protein>
    <submittedName>
        <fullName evidence="4">Alpha/beta hydrolase</fullName>
    </submittedName>
</protein>
<dbReference type="PRINTS" id="PR00111">
    <property type="entry name" value="ABHYDROLASE"/>
</dbReference>
<keyword evidence="5" id="KW-1185">Reference proteome</keyword>
<dbReference type="GO" id="GO:0016787">
    <property type="term" value="F:hydrolase activity"/>
    <property type="evidence" value="ECO:0007669"/>
    <property type="project" value="UniProtKB-KW"/>
</dbReference>
<feature type="signal peptide" evidence="2">
    <location>
        <begin position="1"/>
        <end position="36"/>
    </location>
</feature>
<dbReference type="Pfam" id="PF00561">
    <property type="entry name" value="Abhydrolase_1"/>
    <property type="match status" value="1"/>
</dbReference>